<dbReference type="InterPro" id="IPR036249">
    <property type="entry name" value="Thioredoxin-like_sf"/>
</dbReference>
<keyword evidence="6" id="KW-1185">Reference proteome</keyword>
<evidence type="ECO:0000313" key="5">
    <source>
        <dbReference type="EMBL" id="CAF0692406.1"/>
    </source>
</evidence>
<organism evidence="5 6">
    <name type="scientific">Candidatus Methylacidithermus pantelleriae</name>
    <dbReference type="NCBI Taxonomy" id="2744239"/>
    <lineage>
        <taxon>Bacteria</taxon>
        <taxon>Pseudomonadati</taxon>
        <taxon>Verrucomicrobiota</taxon>
        <taxon>Methylacidiphilae</taxon>
        <taxon>Methylacidiphilales</taxon>
        <taxon>Methylacidiphilaceae</taxon>
        <taxon>Candidatus Methylacidithermus</taxon>
    </lineage>
</organism>
<evidence type="ECO:0000256" key="3">
    <source>
        <dbReference type="PIRSR" id="PIRSR000239-1"/>
    </source>
</evidence>
<dbReference type="EMBL" id="CAJNOB010000004">
    <property type="protein sequence ID" value="CAF0692406.1"/>
    <property type="molecule type" value="Genomic_DNA"/>
</dbReference>
<accession>A0A8J2FRM6</accession>
<dbReference type="PROSITE" id="PS51352">
    <property type="entry name" value="THIOREDOXIN_2"/>
    <property type="match status" value="1"/>
</dbReference>
<feature type="domain" description="Thioredoxin" evidence="4">
    <location>
        <begin position="10"/>
        <end position="165"/>
    </location>
</feature>
<sequence length="165" mass="18112">MEEGRSIVALAVGTKAPNFCLKRKTAQGLEDVCLSDRFGKKNTVLLFFPMAFTSVCTKEMCDVSQGLIDFQQWNADVLGISVDNPFAQEAWAKQEGITVPLLSDLDKEVSAKYDVLLPKLAGIGTVAARAAFVIDQEGIIRYSEVTPSPTELPNFDRIREVLAKL</sequence>
<dbReference type="Gene3D" id="3.40.30.10">
    <property type="entry name" value="Glutaredoxin"/>
    <property type="match status" value="1"/>
</dbReference>
<keyword evidence="2" id="KW-0676">Redox-active center</keyword>
<name>A0A8J2FRM6_9BACT</name>
<evidence type="ECO:0000256" key="2">
    <source>
        <dbReference type="ARBA" id="ARBA00023284"/>
    </source>
</evidence>
<dbReference type="PANTHER" id="PTHR43110">
    <property type="entry name" value="THIOL PEROXIDASE"/>
    <property type="match status" value="1"/>
</dbReference>
<dbReference type="InterPro" id="IPR050455">
    <property type="entry name" value="Tpx_Peroxidase_subfamily"/>
</dbReference>
<dbReference type="Pfam" id="PF00578">
    <property type="entry name" value="AhpC-TSA"/>
    <property type="match status" value="1"/>
</dbReference>
<protein>
    <submittedName>
        <fullName evidence="5">Peroxiredoxin</fullName>
    </submittedName>
</protein>
<dbReference type="PANTHER" id="PTHR43110:SF1">
    <property type="entry name" value="THIOL PEROXIDASE"/>
    <property type="match status" value="1"/>
</dbReference>
<dbReference type="Proteomes" id="UP000663859">
    <property type="component" value="Unassembled WGS sequence"/>
</dbReference>
<proteinExistence type="predicted"/>
<dbReference type="InterPro" id="IPR000866">
    <property type="entry name" value="AhpC/TSA"/>
</dbReference>
<feature type="active site" description="Cysteine sulfenic acid (-SOH) intermediate; for peroxidase activity" evidence="3">
    <location>
        <position position="56"/>
    </location>
</feature>
<reference evidence="5" key="1">
    <citation type="submission" date="2021-02" db="EMBL/GenBank/DDBJ databases">
        <authorList>
            <person name="Cremers G."/>
            <person name="Picone N."/>
        </authorList>
    </citation>
    <scope>NUCLEOTIDE SEQUENCE</scope>
    <source>
        <strain evidence="5">PQ17</strain>
    </source>
</reference>
<keyword evidence="1" id="KW-0560">Oxidoreductase</keyword>
<dbReference type="InterPro" id="IPR024706">
    <property type="entry name" value="Peroxiredoxin_AhpC-typ"/>
</dbReference>
<dbReference type="SUPFAM" id="SSF52833">
    <property type="entry name" value="Thioredoxin-like"/>
    <property type="match status" value="1"/>
</dbReference>
<dbReference type="GO" id="GO:0016491">
    <property type="term" value="F:oxidoreductase activity"/>
    <property type="evidence" value="ECO:0007669"/>
    <property type="project" value="UniProtKB-KW"/>
</dbReference>
<dbReference type="GO" id="GO:0016209">
    <property type="term" value="F:antioxidant activity"/>
    <property type="evidence" value="ECO:0007669"/>
    <property type="project" value="InterPro"/>
</dbReference>
<comment type="caution">
    <text evidence="5">The sequence shown here is derived from an EMBL/GenBank/DDBJ whole genome shotgun (WGS) entry which is preliminary data.</text>
</comment>
<gene>
    <name evidence="5" type="ORF">MPNT_120007</name>
</gene>
<evidence type="ECO:0000259" key="4">
    <source>
        <dbReference type="PROSITE" id="PS51352"/>
    </source>
</evidence>
<evidence type="ECO:0000313" key="6">
    <source>
        <dbReference type="Proteomes" id="UP000663859"/>
    </source>
</evidence>
<dbReference type="AlphaFoldDB" id="A0A8J2FRM6"/>
<dbReference type="PIRSF" id="PIRSF000239">
    <property type="entry name" value="AHPC"/>
    <property type="match status" value="1"/>
</dbReference>
<evidence type="ECO:0000256" key="1">
    <source>
        <dbReference type="ARBA" id="ARBA00023002"/>
    </source>
</evidence>
<dbReference type="InterPro" id="IPR013766">
    <property type="entry name" value="Thioredoxin_domain"/>
</dbReference>